<reference evidence="2 3" key="1">
    <citation type="submission" date="2019-08" db="EMBL/GenBank/DDBJ databases">
        <title>Genomes of Antarctic Bizionia species.</title>
        <authorList>
            <person name="Bowman J.P."/>
        </authorList>
    </citation>
    <scope>NUCLEOTIDE SEQUENCE [LARGE SCALE GENOMIC DNA]</scope>
    <source>
        <strain evidence="2 3">ADA-4</strain>
    </source>
</reference>
<accession>A0A5D0R0L9</accession>
<evidence type="ECO:0000259" key="1">
    <source>
        <dbReference type="Pfam" id="PF04993"/>
    </source>
</evidence>
<dbReference type="Gene3D" id="3.30.1460.30">
    <property type="entry name" value="YgaC/TfoX-N like chaperone"/>
    <property type="match status" value="1"/>
</dbReference>
<organism evidence="2 3">
    <name type="scientific">Bizionia myxarmorum</name>
    <dbReference type="NCBI Taxonomy" id="291186"/>
    <lineage>
        <taxon>Bacteria</taxon>
        <taxon>Pseudomonadati</taxon>
        <taxon>Bacteroidota</taxon>
        <taxon>Flavobacteriia</taxon>
        <taxon>Flavobacteriales</taxon>
        <taxon>Flavobacteriaceae</taxon>
        <taxon>Bizionia</taxon>
    </lineage>
</organism>
<proteinExistence type="predicted"/>
<dbReference type="PANTHER" id="PTHR36121">
    <property type="entry name" value="PROTEIN SXY"/>
    <property type="match status" value="1"/>
</dbReference>
<feature type="domain" description="TfoX N-terminal" evidence="1">
    <location>
        <begin position="13"/>
        <end position="102"/>
    </location>
</feature>
<name>A0A5D0R0L9_9FLAO</name>
<dbReference type="SUPFAM" id="SSF159894">
    <property type="entry name" value="YgaC/TfoX-N like"/>
    <property type="match status" value="1"/>
</dbReference>
<dbReference type="RefSeq" id="WP_148405328.1">
    <property type="nucleotide sequence ID" value="NZ_VSKK01000006.1"/>
</dbReference>
<gene>
    <name evidence="2" type="ORF">ES674_14785</name>
</gene>
<dbReference type="Pfam" id="PF04993">
    <property type="entry name" value="TfoX_N"/>
    <property type="match status" value="1"/>
</dbReference>
<evidence type="ECO:0000313" key="3">
    <source>
        <dbReference type="Proteomes" id="UP000323720"/>
    </source>
</evidence>
<evidence type="ECO:0000313" key="2">
    <source>
        <dbReference type="EMBL" id="TYB74024.1"/>
    </source>
</evidence>
<sequence length="124" mass="14053">MAVSNDFTQFVLDQLSGWGNVSIKKMFGCVALYQDHLAFGMIANDVVYLKVDDSNKAKFIESGSVPLKPFKSNATVLSFYNIPADILEDSDTFIRWAKESLEIQKKNETNKVEKYGEILYNIDK</sequence>
<dbReference type="AlphaFoldDB" id="A0A5D0R0L9"/>
<protein>
    <submittedName>
        <fullName evidence="2">TfoX/Sxy family protein</fullName>
    </submittedName>
</protein>
<comment type="caution">
    <text evidence="2">The sequence shown here is derived from an EMBL/GenBank/DDBJ whole genome shotgun (WGS) entry which is preliminary data.</text>
</comment>
<keyword evidence="3" id="KW-1185">Reference proteome</keyword>
<dbReference type="EMBL" id="VSKK01000006">
    <property type="protein sequence ID" value="TYB74024.1"/>
    <property type="molecule type" value="Genomic_DNA"/>
</dbReference>
<dbReference type="PANTHER" id="PTHR36121:SF1">
    <property type="entry name" value="PROTEIN SXY"/>
    <property type="match status" value="1"/>
</dbReference>
<dbReference type="OrthoDB" id="9803291at2"/>
<dbReference type="InterPro" id="IPR007076">
    <property type="entry name" value="TfoX_N"/>
</dbReference>
<dbReference type="Proteomes" id="UP000323720">
    <property type="component" value="Unassembled WGS sequence"/>
</dbReference>
<dbReference type="InterPro" id="IPR047525">
    <property type="entry name" value="TfoX-like"/>
</dbReference>